<evidence type="ECO:0000259" key="1">
    <source>
        <dbReference type="Pfam" id="PF00881"/>
    </source>
</evidence>
<comment type="caution">
    <text evidence="2">The sequence shown here is derived from an EMBL/GenBank/DDBJ whole genome shotgun (WGS) entry which is preliminary data.</text>
</comment>
<name>X1HND7_9ZZZZ</name>
<dbReference type="InterPro" id="IPR000415">
    <property type="entry name" value="Nitroreductase-like"/>
</dbReference>
<dbReference type="PANTHER" id="PTHR23026">
    <property type="entry name" value="NADPH NITROREDUCTASE"/>
    <property type="match status" value="1"/>
</dbReference>
<dbReference type="InterPro" id="IPR029479">
    <property type="entry name" value="Nitroreductase"/>
</dbReference>
<dbReference type="InterPro" id="IPR050627">
    <property type="entry name" value="Nitroreductase/BluB"/>
</dbReference>
<gene>
    <name evidence="2" type="ORF">S03H2_32781</name>
</gene>
<accession>X1HND7</accession>
<proteinExistence type="predicted"/>
<dbReference type="EMBL" id="BARU01019928">
    <property type="protein sequence ID" value="GAH58530.1"/>
    <property type="molecule type" value="Genomic_DNA"/>
</dbReference>
<dbReference type="SUPFAM" id="SSF55469">
    <property type="entry name" value="FMN-dependent nitroreductase-like"/>
    <property type="match status" value="1"/>
</dbReference>
<dbReference type="GO" id="GO:0016491">
    <property type="term" value="F:oxidoreductase activity"/>
    <property type="evidence" value="ECO:0007669"/>
    <property type="project" value="InterPro"/>
</dbReference>
<protein>
    <recommendedName>
        <fullName evidence="1">Nitroreductase domain-containing protein</fullName>
    </recommendedName>
</protein>
<dbReference type="PANTHER" id="PTHR23026:SF123">
    <property type="entry name" value="NAD(P)H NITROREDUCTASE RV3131-RELATED"/>
    <property type="match status" value="1"/>
</dbReference>
<evidence type="ECO:0000313" key="2">
    <source>
        <dbReference type="EMBL" id="GAH58530.1"/>
    </source>
</evidence>
<feature type="domain" description="Nitroreductase" evidence="1">
    <location>
        <begin position="10"/>
        <end position="185"/>
    </location>
</feature>
<dbReference type="Pfam" id="PF00881">
    <property type="entry name" value="Nitroreductase"/>
    <property type="match status" value="1"/>
</dbReference>
<reference evidence="2" key="1">
    <citation type="journal article" date="2014" name="Front. Microbiol.">
        <title>High frequency of phylogenetically diverse reductive dehalogenase-homologous genes in deep subseafloor sedimentary metagenomes.</title>
        <authorList>
            <person name="Kawai M."/>
            <person name="Futagami T."/>
            <person name="Toyoda A."/>
            <person name="Takaki Y."/>
            <person name="Nishi S."/>
            <person name="Hori S."/>
            <person name="Arai W."/>
            <person name="Tsubouchi T."/>
            <person name="Morono Y."/>
            <person name="Uchiyama I."/>
            <person name="Ito T."/>
            <person name="Fujiyama A."/>
            <person name="Inagaki F."/>
            <person name="Takami H."/>
        </authorList>
    </citation>
    <scope>NUCLEOTIDE SEQUENCE</scope>
    <source>
        <strain evidence="2">Expedition CK06-06</strain>
    </source>
</reference>
<dbReference type="CDD" id="cd02062">
    <property type="entry name" value="Nitro_FMN_reductase"/>
    <property type="match status" value="1"/>
</dbReference>
<sequence>MDYDTLLNVIKRRRSVRSYKSDTVPLEDVMKVLEAARWAPSGNNSQPWEFVVVRDKDKLRQVTEIFVEQSQMLRDKSVNFPNAPNKGYLEKVSTLIIVCGDPRFKPAYPQSNADEEMTRMYWENSERIYLQTVTAAICNILLAATALRLGTVWLTGAGEDITAQQIKTALKIPRALDVICCIPLGPYRSMKDMAYHDQFDISRRTPRPLESMVHIDEFDGGKWRSDEQVGRFIKG</sequence>
<organism evidence="2">
    <name type="scientific">marine sediment metagenome</name>
    <dbReference type="NCBI Taxonomy" id="412755"/>
    <lineage>
        <taxon>unclassified sequences</taxon>
        <taxon>metagenomes</taxon>
        <taxon>ecological metagenomes</taxon>
    </lineage>
</organism>
<dbReference type="AlphaFoldDB" id="X1HND7"/>
<dbReference type="Gene3D" id="3.40.109.10">
    <property type="entry name" value="NADH Oxidase"/>
    <property type="match status" value="1"/>
</dbReference>